<evidence type="ECO:0000256" key="3">
    <source>
        <dbReference type="ARBA" id="ARBA00022618"/>
    </source>
</evidence>
<gene>
    <name evidence="7" type="ORF">Pcinc_027653</name>
</gene>
<evidence type="ECO:0000313" key="7">
    <source>
        <dbReference type="EMBL" id="KAK3866850.1"/>
    </source>
</evidence>
<dbReference type="Proteomes" id="UP001286313">
    <property type="component" value="Unassembled WGS sequence"/>
</dbReference>
<keyword evidence="3" id="KW-0132">Cell division</keyword>
<dbReference type="Pfam" id="PF15243">
    <property type="entry name" value="ANAPC15"/>
    <property type="match status" value="1"/>
</dbReference>
<accession>A0AAE1F3Q7</accession>
<dbReference type="InterPro" id="IPR026182">
    <property type="entry name" value="ANAPC15"/>
</dbReference>
<dbReference type="GO" id="GO:0005680">
    <property type="term" value="C:anaphase-promoting complex"/>
    <property type="evidence" value="ECO:0007669"/>
    <property type="project" value="InterPro"/>
</dbReference>
<reference evidence="7" key="1">
    <citation type="submission" date="2023-10" db="EMBL/GenBank/DDBJ databases">
        <title>Genome assemblies of two species of porcelain crab, Petrolisthes cinctipes and Petrolisthes manimaculis (Anomura: Porcellanidae).</title>
        <authorList>
            <person name="Angst P."/>
        </authorList>
    </citation>
    <scope>NUCLEOTIDE SEQUENCE</scope>
    <source>
        <strain evidence="7">PB745_01</strain>
        <tissue evidence="7">Gill</tissue>
    </source>
</reference>
<protein>
    <recommendedName>
        <fullName evidence="9">Anaphase-promoting complex subunit 15</fullName>
    </recommendedName>
</protein>
<comment type="caution">
    <text evidence="7">The sequence shown here is derived from an EMBL/GenBank/DDBJ whole genome shotgun (WGS) entry which is preliminary data.</text>
</comment>
<dbReference type="PANTHER" id="PTHR22526">
    <property type="entry name" value="ANAPHASE PROMOTING COMPLEX C SUBUNIT 15, PSEUDOGENE-RELATED"/>
    <property type="match status" value="1"/>
</dbReference>
<feature type="compositionally biased region" description="Acidic residues" evidence="6">
    <location>
        <begin position="64"/>
        <end position="103"/>
    </location>
</feature>
<sequence length="103" mass="11923">MAQPPIYPTLTPRVVDPAWFQVDRPVDLDQELKEQEQLYQAQVQAIQQKGSEILPIGKSATEQYSEDEDDDNDDYDDDDDNDDDEEEDDDSEMNDDYSDPIIH</sequence>
<dbReference type="GO" id="GO:0051301">
    <property type="term" value="P:cell division"/>
    <property type="evidence" value="ECO:0007669"/>
    <property type="project" value="UniProtKB-KW"/>
</dbReference>
<organism evidence="7 8">
    <name type="scientific">Petrolisthes cinctipes</name>
    <name type="common">Flat porcelain crab</name>
    <dbReference type="NCBI Taxonomy" id="88211"/>
    <lineage>
        <taxon>Eukaryota</taxon>
        <taxon>Metazoa</taxon>
        <taxon>Ecdysozoa</taxon>
        <taxon>Arthropoda</taxon>
        <taxon>Crustacea</taxon>
        <taxon>Multicrustacea</taxon>
        <taxon>Malacostraca</taxon>
        <taxon>Eumalacostraca</taxon>
        <taxon>Eucarida</taxon>
        <taxon>Decapoda</taxon>
        <taxon>Pleocyemata</taxon>
        <taxon>Anomura</taxon>
        <taxon>Galatheoidea</taxon>
        <taxon>Porcellanidae</taxon>
        <taxon>Petrolisthes</taxon>
    </lineage>
</organism>
<dbReference type="GO" id="GO:0090266">
    <property type="term" value="P:regulation of mitotic cell cycle spindle assembly checkpoint"/>
    <property type="evidence" value="ECO:0007669"/>
    <property type="project" value="InterPro"/>
</dbReference>
<comment type="pathway">
    <text evidence="1">Protein modification; protein ubiquitination.</text>
</comment>
<name>A0AAE1F3Q7_PETCI</name>
<keyword evidence="5" id="KW-0131">Cell cycle</keyword>
<dbReference type="AlphaFoldDB" id="A0AAE1F3Q7"/>
<dbReference type="EMBL" id="JAWQEG010003324">
    <property type="protein sequence ID" value="KAK3866850.1"/>
    <property type="molecule type" value="Genomic_DNA"/>
</dbReference>
<proteinExistence type="inferred from homology"/>
<evidence type="ECO:0000256" key="6">
    <source>
        <dbReference type="SAM" id="MobiDB-lite"/>
    </source>
</evidence>
<evidence type="ECO:0000313" key="8">
    <source>
        <dbReference type="Proteomes" id="UP001286313"/>
    </source>
</evidence>
<keyword evidence="4" id="KW-0498">Mitosis</keyword>
<evidence type="ECO:0000256" key="2">
    <source>
        <dbReference type="ARBA" id="ARBA00009618"/>
    </source>
</evidence>
<comment type="similarity">
    <text evidence="2">Belongs to the APC15 family.</text>
</comment>
<evidence type="ECO:0000256" key="5">
    <source>
        <dbReference type="ARBA" id="ARBA00023306"/>
    </source>
</evidence>
<evidence type="ECO:0000256" key="4">
    <source>
        <dbReference type="ARBA" id="ARBA00022776"/>
    </source>
</evidence>
<evidence type="ECO:0000256" key="1">
    <source>
        <dbReference type="ARBA" id="ARBA00004906"/>
    </source>
</evidence>
<keyword evidence="8" id="KW-1185">Reference proteome</keyword>
<feature type="region of interest" description="Disordered" evidence="6">
    <location>
        <begin position="49"/>
        <end position="103"/>
    </location>
</feature>
<dbReference type="PANTHER" id="PTHR22526:SF2">
    <property type="entry name" value="ANAPHASE PROMOTING COMPLEX C SUBUNIT 15, PSEUDOGENE-RELATED"/>
    <property type="match status" value="1"/>
</dbReference>
<evidence type="ECO:0008006" key="9">
    <source>
        <dbReference type="Google" id="ProtNLM"/>
    </source>
</evidence>